<evidence type="ECO:0000313" key="7">
    <source>
        <dbReference type="Proteomes" id="UP000324897"/>
    </source>
</evidence>
<dbReference type="Gene3D" id="2.60.120.330">
    <property type="entry name" value="B-lactam Antibiotic, Isopenicillin N Synthase, Chain"/>
    <property type="match status" value="1"/>
</dbReference>
<keyword evidence="3" id="KW-0560">Oxidoreductase</keyword>
<sequence length="215" mass="23830">MSPEQGRDRLWRWWSRAAGGASGAARARWTPAPTSRPNCSQRKIKKRATNRRREEEKGVGGGRAGVALGGGNGLRPELAIGISRHSDPGFLTVLLQDDIGGRQILHDGRWVDVASIPGAFIVNMGDLFQFISNDKFSSVEHRVGVKNAGPRVSIACFFSTHFHPASTRMYGPIKELLSEENPPLYRETLVRYYLVQCYNLGLDGREKTALSNLRL</sequence>
<dbReference type="Proteomes" id="UP000324897">
    <property type="component" value="Unassembled WGS sequence"/>
</dbReference>
<comment type="caution">
    <text evidence="6">The sequence shown here is derived from an EMBL/GenBank/DDBJ whole genome shotgun (WGS) entry which is preliminary data.</text>
</comment>
<evidence type="ECO:0000256" key="2">
    <source>
        <dbReference type="ARBA" id="ARBA00023004"/>
    </source>
</evidence>
<dbReference type="PROSITE" id="PS51471">
    <property type="entry name" value="FE2OG_OXY"/>
    <property type="match status" value="1"/>
</dbReference>
<keyword evidence="7" id="KW-1185">Reference proteome</keyword>
<keyword evidence="1 3" id="KW-0479">Metal-binding</keyword>
<comment type="similarity">
    <text evidence="3">Belongs to the iron/ascorbate-dependent oxidoreductase family.</text>
</comment>
<dbReference type="GO" id="GO:0046872">
    <property type="term" value="F:metal ion binding"/>
    <property type="evidence" value="ECO:0007669"/>
    <property type="project" value="UniProtKB-KW"/>
</dbReference>
<evidence type="ECO:0000256" key="3">
    <source>
        <dbReference type="RuleBase" id="RU003682"/>
    </source>
</evidence>
<dbReference type="InterPro" id="IPR044861">
    <property type="entry name" value="IPNS-like_FE2OG_OXY"/>
</dbReference>
<dbReference type="InterPro" id="IPR050295">
    <property type="entry name" value="Plant_2OG-oxidoreductases"/>
</dbReference>
<evidence type="ECO:0000256" key="4">
    <source>
        <dbReference type="SAM" id="MobiDB-lite"/>
    </source>
</evidence>
<dbReference type="Pfam" id="PF03171">
    <property type="entry name" value="2OG-FeII_Oxy"/>
    <property type="match status" value="1"/>
</dbReference>
<feature type="compositionally biased region" description="Gly residues" evidence="4">
    <location>
        <begin position="59"/>
        <end position="68"/>
    </location>
</feature>
<dbReference type="InterPro" id="IPR027443">
    <property type="entry name" value="IPNS-like_sf"/>
</dbReference>
<feature type="compositionally biased region" description="Low complexity" evidence="4">
    <location>
        <begin position="19"/>
        <end position="29"/>
    </location>
</feature>
<dbReference type="PANTHER" id="PTHR47991">
    <property type="entry name" value="OXOGLUTARATE/IRON-DEPENDENT DIOXYGENASE"/>
    <property type="match status" value="1"/>
</dbReference>
<dbReference type="AlphaFoldDB" id="A0A5J9T9X2"/>
<dbReference type="GO" id="GO:0016491">
    <property type="term" value="F:oxidoreductase activity"/>
    <property type="evidence" value="ECO:0007669"/>
    <property type="project" value="UniProtKB-KW"/>
</dbReference>
<dbReference type="Gramene" id="TVU07391">
    <property type="protein sequence ID" value="TVU07391"/>
    <property type="gene ID" value="EJB05_47444"/>
</dbReference>
<feature type="non-terminal residue" evidence="6">
    <location>
        <position position="1"/>
    </location>
</feature>
<dbReference type="EMBL" id="RWGY01000045">
    <property type="protein sequence ID" value="TVU07391.1"/>
    <property type="molecule type" value="Genomic_DNA"/>
</dbReference>
<accession>A0A5J9T9X2</accession>
<reference evidence="6 7" key="1">
    <citation type="journal article" date="2019" name="Sci. Rep.">
        <title>A high-quality genome of Eragrostis curvula grass provides insights into Poaceae evolution and supports new strategies to enhance forage quality.</title>
        <authorList>
            <person name="Carballo J."/>
            <person name="Santos B.A.C.M."/>
            <person name="Zappacosta D."/>
            <person name="Garbus I."/>
            <person name="Selva J.P."/>
            <person name="Gallo C.A."/>
            <person name="Diaz A."/>
            <person name="Albertini E."/>
            <person name="Caccamo M."/>
            <person name="Echenique V."/>
        </authorList>
    </citation>
    <scope>NUCLEOTIDE SEQUENCE [LARGE SCALE GENOMIC DNA]</scope>
    <source>
        <strain evidence="7">cv. Victoria</strain>
        <tissue evidence="6">Leaf</tissue>
    </source>
</reference>
<feature type="region of interest" description="Disordered" evidence="4">
    <location>
        <begin position="19"/>
        <end position="68"/>
    </location>
</feature>
<feature type="domain" description="Fe2OG dioxygenase" evidence="5">
    <location>
        <begin position="63"/>
        <end position="161"/>
    </location>
</feature>
<evidence type="ECO:0000259" key="5">
    <source>
        <dbReference type="PROSITE" id="PS51471"/>
    </source>
</evidence>
<dbReference type="SUPFAM" id="SSF51197">
    <property type="entry name" value="Clavaminate synthase-like"/>
    <property type="match status" value="1"/>
</dbReference>
<dbReference type="InterPro" id="IPR005123">
    <property type="entry name" value="Oxoglu/Fe-dep_dioxygenase_dom"/>
</dbReference>
<organism evidence="6 7">
    <name type="scientific">Eragrostis curvula</name>
    <name type="common">weeping love grass</name>
    <dbReference type="NCBI Taxonomy" id="38414"/>
    <lineage>
        <taxon>Eukaryota</taxon>
        <taxon>Viridiplantae</taxon>
        <taxon>Streptophyta</taxon>
        <taxon>Embryophyta</taxon>
        <taxon>Tracheophyta</taxon>
        <taxon>Spermatophyta</taxon>
        <taxon>Magnoliopsida</taxon>
        <taxon>Liliopsida</taxon>
        <taxon>Poales</taxon>
        <taxon>Poaceae</taxon>
        <taxon>PACMAD clade</taxon>
        <taxon>Chloridoideae</taxon>
        <taxon>Eragrostideae</taxon>
        <taxon>Eragrostidinae</taxon>
        <taxon>Eragrostis</taxon>
    </lineage>
</organism>
<gene>
    <name evidence="6" type="ORF">EJB05_47444</name>
</gene>
<protein>
    <recommendedName>
        <fullName evidence="5">Fe2OG dioxygenase domain-containing protein</fullName>
    </recommendedName>
</protein>
<proteinExistence type="inferred from homology"/>
<dbReference type="OrthoDB" id="644771at2759"/>
<feature type="compositionally biased region" description="Polar residues" evidence="4">
    <location>
        <begin position="32"/>
        <end position="41"/>
    </location>
</feature>
<evidence type="ECO:0000313" key="6">
    <source>
        <dbReference type="EMBL" id="TVU07391.1"/>
    </source>
</evidence>
<name>A0A5J9T9X2_9POAL</name>
<keyword evidence="2 3" id="KW-0408">Iron</keyword>
<evidence type="ECO:0000256" key="1">
    <source>
        <dbReference type="ARBA" id="ARBA00022723"/>
    </source>
</evidence>